<keyword evidence="3" id="KW-1185">Reference proteome</keyword>
<dbReference type="RefSeq" id="WP_052830489.1">
    <property type="nucleotide sequence ID" value="NZ_CP007142.1"/>
</dbReference>
<dbReference type="EMBL" id="CP007142">
    <property type="protein sequence ID" value="AJQ97012.1"/>
    <property type="molecule type" value="Genomic_DNA"/>
</dbReference>
<organism evidence="2 3">
    <name type="scientific">Gynuella sunshinyii YC6258</name>
    <dbReference type="NCBI Taxonomy" id="1445510"/>
    <lineage>
        <taxon>Bacteria</taxon>
        <taxon>Pseudomonadati</taxon>
        <taxon>Pseudomonadota</taxon>
        <taxon>Gammaproteobacteria</taxon>
        <taxon>Oceanospirillales</taxon>
        <taxon>Saccharospirillaceae</taxon>
        <taxon>Gynuella</taxon>
    </lineage>
</organism>
<dbReference type="InterPro" id="IPR052340">
    <property type="entry name" value="RNase_Y/CdgJ"/>
</dbReference>
<dbReference type="PANTHER" id="PTHR33525">
    <property type="match status" value="1"/>
</dbReference>
<dbReference type="HOGENOM" id="CLU_048246_1_0_6"/>
<dbReference type="PANTHER" id="PTHR33525:SF3">
    <property type="entry name" value="RIBONUCLEASE Y"/>
    <property type="match status" value="1"/>
</dbReference>
<dbReference type="STRING" id="1445510.YC6258_04980"/>
<dbReference type="Gene3D" id="1.10.3210.10">
    <property type="entry name" value="Hypothetical protein af1432"/>
    <property type="match status" value="1"/>
</dbReference>
<sequence length="286" mass="31568">MTYFDHLSNVYRSVIQQVMADPAQLPSLPASTFELRKAVQNPDLGNEALAAICSRDPGFVALLVSAVASPLYNRAHPPSTVSAIVGVLGREKVDRLAMVYSIKSLFVFRSIRMKKVYSQVWERAVLTSGISALLAKKYTRVNVEEVLMAGLLIELGTLAILSALKEVSDFPSTDEFDQLCKEYGKSLAAIMLKKWMLDDQVIHVIKSSGCWFDSLSDQLSIADVVNLGLYCALKRTNSGHQLPPITEVAAYRKLPQAAQVVDRYGILAVVNDHEEEIRSIQKLLAV</sequence>
<reference evidence="2 3" key="1">
    <citation type="submission" date="2014-01" db="EMBL/GenBank/DDBJ databases">
        <title>Full genme sequencing of cellulolytic bacterium Gynuella sunshinyii YC6258T gen. nov., sp. nov.</title>
        <authorList>
            <person name="Khan H."/>
            <person name="Chung E.J."/>
            <person name="Chung Y.R."/>
        </authorList>
    </citation>
    <scope>NUCLEOTIDE SEQUENCE [LARGE SCALE GENOMIC DNA]</scope>
    <source>
        <strain evidence="2 3">YC6258</strain>
    </source>
</reference>
<evidence type="ECO:0000313" key="3">
    <source>
        <dbReference type="Proteomes" id="UP000032266"/>
    </source>
</evidence>
<evidence type="ECO:0000313" key="2">
    <source>
        <dbReference type="EMBL" id="AJQ97012.1"/>
    </source>
</evidence>
<accession>A0A0C5VQW4</accession>
<dbReference type="Pfam" id="PF08668">
    <property type="entry name" value="HDOD"/>
    <property type="match status" value="1"/>
</dbReference>
<feature type="domain" description="HDOD" evidence="1">
    <location>
        <begin position="25"/>
        <end position="211"/>
    </location>
</feature>
<name>A0A0C5VQW4_9GAMM</name>
<proteinExistence type="predicted"/>
<dbReference type="OrthoDB" id="5697118at2"/>
<gene>
    <name evidence="2" type="ORF">YC6258_04980</name>
</gene>
<dbReference type="PROSITE" id="PS51833">
    <property type="entry name" value="HDOD"/>
    <property type="match status" value="1"/>
</dbReference>
<dbReference type="KEGG" id="gsn:YC6258_04980"/>
<protein>
    <submittedName>
        <fullName evidence="2">Putative signal transduction protein</fullName>
    </submittedName>
</protein>
<dbReference type="Proteomes" id="UP000032266">
    <property type="component" value="Chromosome"/>
</dbReference>
<dbReference type="InterPro" id="IPR013976">
    <property type="entry name" value="HDOD"/>
</dbReference>
<dbReference type="AlphaFoldDB" id="A0A0C5VQW4"/>
<evidence type="ECO:0000259" key="1">
    <source>
        <dbReference type="PROSITE" id="PS51833"/>
    </source>
</evidence>
<dbReference type="SUPFAM" id="SSF109604">
    <property type="entry name" value="HD-domain/PDEase-like"/>
    <property type="match status" value="1"/>
</dbReference>